<dbReference type="CDD" id="cd07723">
    <property type="entry name" value="hydroxyacylglutathione_hydrolase_MBL-fold"/>
    <property type="match status" value="1"/>
</dbReference>
<dbReference type="EC" id="3.1.2.6" evidence="5"/>
<evidence type="ECO:0000256" key="1">
    <source>
        <dbReference type="ARBA" id="ARBA00001623"/>
    </source>
</evidence>
<dbReference type="Pfam" id="PF16123">
    <property type="entry name" value="HAGH_C"/>
    <property type="match status" value="1"/>
</dbReference>
<dbReference type="SUPFAM" id="SSF56281">
    <property type="entry name" value="Metallo-hydrolase/oxidoreductase"/>
    <property type="match status" value="1"/>
</dbReference>
<evidence type="ECO:0000256" key="8">
    <source>
        <dbReference type="ARBA" id="ARBA00022833"/>
    </source>
</evidence>
<dbReference type="UniPathway" id="UPA00619">
    <property type="reaction ID" value="UER00676"/>
</dbReference>
<keyword evidence="14" id="KW-1185">Reference proteome</keyword>
<evidence type="ECO:0000256" key="3">
    <source>
        <dbReference type="ARBA" id="ARBA00004963"/>
    </source>
</evidence>
<dbReference type="InterPro" id="IPR036866">
    <property type="entry name" value="RibonucZ/Hydroxyglut_hydro"/>
</dbReference>
<evidence type="ECO:0000259" key="12">
    <source>
        <dbReference type="SMART" id="SM00849"/>
    </source>
</evidence>
<comment type="cofactor">
    <cofactor evidence="2">
        <name>Zn(2+)</name>
        <dbReference type="ChEBI" id="CHEBI:29105"/>
    </cofactor>
</comment>
<sequence length="280" mass="31581">MLRQLRSMHVKAIKMGWLAGGDNYCYLLSTQDKTKSWLIDPAEVYEVLPSLDSNEKKSIEFIANTHHHYDHAGGNTGMLAALRKENIVPRVIAGSRISPSATDVPEHQEKFKLGNLLISCIRTPCHTQDSVCYHVKDPETNEQALFSGDTLFTAGCGRFFEGNAQEMDVALNKRILQGIGESNWSLTRVYPGHEYTKGNAKFVRKAVYLNPKENEHFDALEKFASENAETTGKFTLADEAQFNPFMRLDDPIVRKAVGDSDGSWNRVQVMDRLRKLKNVM</sequence>
<dbReference type="SMART" id="SM00849">
    <property type="entry name" value="Lactamase_B"/>
    <property type="match status" value="1"/>
</dbReference>
<dbReference type="AlphaFoldDB" id="A0A4C2E5W8"/>
<evidence type="ECO:0000256" key="6">
    <source>
        <dbReference type="ARBA" id="ARBA00022723"/>
    </source>
</evidence>
<keyword evidence="7" id="KW-0378">Hydrolase</keyword>
<gene>
    <name evidence="13" type="ORF">ZYGM_002652</name>
</gene>
<evidence type="ECO:0000256" key="9">
    <source>
        <dbReference type="ARBA" id="ARBA00031044"/>
    </source>
</evidence>
<proteinExistence type="inferred from homology"/>
<dbReference type="GO" id="GO:0046872">
    <property type="term" value="F:metal ion binding"/>
    <property type="evidence" value="ECO:0007669"/>
    <property type="project" value="UniProtKB-KW"/>
</dbReference>
<keyword evidence="6" id="KW-0479">Metal-binding</keyword>
<dbReference type="InterPro" id="IPR035680">
    <property type="entry name" value="Clx_II_MBL"/>
</dbReference>
<evidence type="ECO:0000256" key="7">
    <source>
        <dbReference type="ARBA" id="ARBA00022801"/>
    </source>
</evidence>
<evidence type="ECO:0000256" key="4">
    <source>
        <dbReference type="ARBA" id="ARBA00006759"/>
    </source>
</evidence>
<evidence type="ECO:0000313" key="13">
    <source>
        <dbReference type="EMBL" id="GCE99580.1"/>
    </source>
</evidence>
<dbReference type="FunFam" id="3.60.15.10:FF:000045">
    <property type="entry name" value="Hydroxyacylglutathione hydrolase"/>
    <property type="match status" value="1"/>
</dbReference>
<organism evidence="13 14">
    <name type="scientific">Zygosaccharomyces mellis</name>
    <dbReference type="NCBI Taxonomy" id="42258"/>
    <lineage>
        <taxon>Eukaryota</taxon>
        <taxon>Fungi</taxon>
        <taxon>Dikarya</taxon>
        <taxon>Ascomycota</taxon>
        <taxon>Saccharomycotina</taxon>
        <taxon>Saccharomycetes</taxon>
        <taxon>Saccharomycetales</taxon>
        <taxon>Saccharomycetaceae</taxon>
        <taxon>Zygosaccharomyces</taxon>
    </lineage>
</organism>
<comment type="similarity">
    <text evidence="4">Belongs to the metallo-beta-lactamase superfamily. Glyoxalase II family.</text>
</comment>
<comment type="pathway">
    <text evidence="3">Secondary metabolite metabolism; methylglyoxal degradation; (R)-lactate from methylglyoxal: step 2/2.</text>
</comment>
<dbReference type="Gene3D" id="3.60.15.10">
    <property type="entry name" value="Ribonuclease Z/Hydroxyacylglutathione hydrolase-like"/>
    <property type="match status" value="1"/>
</dbReference>
<dbReference type="InterPro" id="IPR001279">
    <property type="entry name" value="Metallo-B-lactamas"/>
</dbReference>
<evidence type="ECO:0000256" key="2">
    <source>
        <dbReference type="ARBA" id="ARBA00001947"/>
    </source>
</evidence>
<dbReference type="PANTHER" id="PTHR11935">
    <property type="entry name" value="BETA LACTAMASE DOMAIN"/>
    <property type="match status" value="1"/>
</dbReference>
<evidence type="ECO:0000256" key="11">
    <source>
        <dbReference type="ARBA" id="ARBA00054750"/>
    </source>
</evidence>
<dbReference type="GO" id="GO:0019243">
    <property type="term" value="P:methylglyoxal catabolic process to D-lactate via S-lactoyl-glutathione"/>
    <property type="evidence" value="ECO:0007669"/>
    <property type="project" value="UniProtKB-ARBA"/>
</dbReference>
<dbReference type="GO" id="GO:0004416">
    <property type="term" value="F:hydroxyacylglutathione hydrolase activity"/>
    <property type="evidence" value="ECO:0007669"/>
    <property type="project" value="UniProtKB-EC"/>
</dbReference>
<comment type="caution">
    <text evidence="13">The sequence shown here is derived from an EMBL/GenBank/DDBJ whole genome shotgun (WGS) entry which is preliminary data.</text>
</comment>
<evidence type="ECO:0000256" key="5">
    <source>
        <dbReference type="ARBA" id="ARBA00011917"/>
    </source>
</evidence>
<comment type="catalytic activity">
    <reaction evidence="10">
        <text>(R)-S-lactoylglutathione + H2O = (R)-lactate + glutathione + H(+)</text>
        <dbReference type="Rhea" id="RHEA:25245"/>
        <dbReference type="ChEBI" id="CHEBI:15377"/>
        <dbReference type="ChEBI" id="CHEBI:15378"/>
        <dbReference type="ChEBI" id="CHEBI:16004"/>
        <dbReference type="ChEBI" id="CHEBI:57474"/>
        <dbReference type="ChEBI" id="CHEBI:57925"/>
        <dbReference type="EC" id="3.1.2.6"/>
    </reaction>
</comment>
<dbReference type="OrthoDB" id="515692at2759"/>
<comment type="catalytic activity">
    <reaction evidence="1">
        <text>an S-(2-hydroxyacyl)glutathione + H2O = a 2-hydroxy carboxylate + glutathione + H(+)</text>
        <dbReference type="Rhea" id="RHEA:21864"/>
        <dbReference type="ChEBI" id="CHEBI:15377"/>
        <dbReference type="ChEBI" id="CHEBI:15378"/>
        <dbReference type="ChEBI" id="CHEBI:57925"/>
        <dbReference type="ChEBI" id="CHEBI:58896"/>
        <dbReference type="ChEBI" id="CHEBI:71261"/>
        <dbReference type="EC" id="3.1.2.6"/>
    </reaction>
</comment>
<dbReference type="Pfam" id="PF00753">
    <property type="entry name" value="Lactamase_B"/>
    <property type="match status" value="1"/>
</dbReference>
<name>A0A4C2E5W8_9SACH</name>
<keyword evidence="8" id="KW-0862">Zinc</keyword>
<feature type="domain" description="Metallo-beta-lactamase" evidence="12">
    <location>
        <begin position="22"/>
        <end position="193"/>
    </location>
</feature>
<evidence type="ECO:0000256" key="10">
    <source>
        <dbReference type="ARBA" id="ARBA00051397"/>
    </source>
</evidence>
<comment type="function">
    <text evidence="11">Thiolesterase that catalyzes the hydrolysis of S-D-lactoylglutathione to form glutathione and D-lactic acid. Involved in the metabolism of methylglyoxal, a toxic compound for yeast proliferation, by converting methylglyoxal to lactate via S-D-lactoylglutathione by sequential enzyme reactions catalyzed by glyoxalase I and glyoxalase II.</text>
</comment>
<dbReference type="EMBL" id="BIMX01000011">
    <property type="protein sequence ID" value="GCE99580.1"/>
    <property type="molecule type" value="Genomic_DNA"/>
</dbReference>
<dbReference type="PANTHER" id="PTHR11935:SF94">
    <property type="entry name" value="TENZING NORGAY, ISOFORM C"/>
    <property type="match status" value="1"/>
</dbReference>
<protein>
    <recommendedName>
        <fullName evidence="5">hydroxyacylglutathione hydrolase</fullName>
        <ecNumber evidence="5">3.1.2.6</ecNumber>
    </recommendedName>
    <alternativeName>
        <fullName evidence="9">Glyoxalase II</fullName>
    </alternativeName>
</protein>
<accession>A0A4C2E5W8</accession>
<evidence type="ECO:0000313" key="14">
    <source>
        <dbReference type="Proteomes" id="UP000301737"/>
    </source>
</evidence>
<dbReference type="Proteomes" id="UP000301737">
    <property type="component" value="Unassembled WGS sequence"/>
</dbReference>
<reference evidence="13 14" key="1">
    <citation type="submission" date="2019-01" db="EMBL/GenBank/DDBJ databases">
        <title>Draft Genome Sequencing of Zygosaccharomyces mellis Ca-7.</title>
        <authorList>
            <person name="Shiwa Y."/>
            <person name="Kanesaki Y."/>
            <person name="Ishige T."/>
            <person name="Mura K."/>
            <person name="Hori T."/>
            <person name="Tamura T."/>
        </authorList>
    </citation>
    <scope>NUCLEOTIDE SEQUENCE [LARGE SCALE GENOMIC DNA]</scope>
    <source>
        <strain evidence="13 14">Ca-7</strain>
    </source>
</reference>
<dbReference type="InterPro" id="IPR032282">
    <property type="entry name" value="HAGH_C"/>
</dbReference>